<evidence type="ECO:0000256" key="5">
    <source>
        <dbReference type="ARBA" id="ARBA00022741"/>
    </source>
</evidence>
<keyword evidence="5 10" id="KW-0547">Nucleotide-binding</keyword>
<dbReference type="OrthoDB" id="9781579at2"/>
<evidence type="ECO:0000256" key="2">
    <source>
        <dbReference type="ARBA" id="ARBA00012118"/>
    </source>
</evidence>
<evidence type="ECO:0000256" key="1">
    <source>
        <dbReference type="ARBA" id="ARBA00007587"/>
    </source>
</evidence>
<evidence type="ECO:0000256" key="3">
    <source>
        <dbReference type="ARBA" id="ARBA00022634"/>
    </source>
</evidence>
<dbReference type="InterPro" id="IPR027417">
    <property type="entry name" value="P-loop_NTPase"/>
</dbReference>
<dbReference type="EMBL" id="RQYT01000002">
    <property type="protein sequence ID" value="RRD51122.1"/>
    <property type="molecule type" value="Genomic_DNA"/>
</dbReference>
<dbReference type="NCBIfam" id="NF003297">
    <property type="entry name" value="PRK04296.1-2"/>
    <property type="match status" value="1"/>
</dbReference>
<dbReference type="GO" id="GO:0005829">
    <property type="term" value="C:cytosol"/>
    <property type="evidence" value="ECO:0007669"/>
    <property type="project" value="TreeGrafter"/>
</dbReference>
<dbReference type="GO" id="GO:0005524">
    <property type="term" value="F:ATP binding"/>
    <property type="evidence" value="ECO:0007669"/>
    <property type="project" value="UniProtKB-KW"/>
</dbReference>
<dbReference type="EC" id="2.7.1.21" evidence="2 10"/>
<evidence type="ECO:0000313" key="12">
    <source>
        <dbReference type="EMBL" id="RRD51122.1"/>
    </source>
</evidence>
<name>A0A3P1WWX9_9ACTN</name>
<keyword evidence="6 10" id="KW-0418">Kinase</keyword>
<sequence length="220" mass="24409">MPELVFHTGPMDCGKSTLALQLHHTQSTHGRQGRIFTRNDRSGQPRISSRLGLSEAALEVNEDFDFWRYVIAELIAGQRIDYLVCDEAQFYVGSQIEQLARIVDELQMDVYAFGILADFRTRLFPGSQRLVELADRVETLPLGPLCWCGARGTHNARTVDGVMVTEGSQVVVGDTVQGEIRYEVLCRAHHRRGVTAMRAKATLGADPLPFAQPLSGGPRT</sequence>
<feature type="binding site" evidence="9">
    <location>
        <begin position="170"/>
        <end position="173"/>
    </location>
    <ligand>
        <name>substrate</name>
    </ligand>
</feature>
<dbReference type="PIRSF" id="PIRSF035805">
    <property type="entry name" value="TK_cell"/>
    <property type="match status" value="1"/>
</dbReference>
<feature type="active site" description="Proton acceptor" evidence="8">
    <location>
        <position position="87"/>
    </location>
</feature>
<keyword evidence="3 10" id="KW-0237">DNA synthesis</keyword>
<dbReference type="SUPFAM" id="SSF52540">
    <property type="entry name" value="P-loop containing nucleoside triphosphate hydrolases"/>
    <property type="match status" value="1"/>
</dbReference>
<dbReference type="Proteomes" id="UP000280935">
    <property type="component" value="Unassembled WGS sequence"/>
</dbReference>
<accession>A0A3P1WWX9</accession>
<evidence type="ECO:0000256" key="10">
    <source>
        <dbReference type="RuleBase" id="RU000544"/>
    </source>
</evidence>
<feature type="binding site" evidence="9">
    <location>
        <position position="182"/>
    </location>
    <ligand>
        <name>substrate</name>
    </ligand>
</feature>
<comment type="catalytic activity">
    <reaction evidence="10">
        <text>thymidine + ATP = dTMP + ADP + H(+)</text>
        <dbReference type="Rhea" id="RHEA:19129"/>
        <dbReference type="ChEBI" id="CHEBI:15378"/>
        <dbReference type="ChEBI" id="CHEBI:17748"/>
        <dbReference type="ChEBI" id="CHEBI:30616"/>
        <dbReference type="ChEBI" id="CHEBI:63528"/>
        <dbReference type="ChEBI" id="CHEBI:456216"/>
        <dbReference type="EC" id="2.7.1.21"/>
    </reaction>
</comment>
<evidence type="ECO:0000256" key="6">
    <source>
        <dbReference type="ARBA" id="ARBA00022777"/>
    </source>
</evidence>
<dbReference type="GO" id="GO:0071897">
    <property type="term" value="P:DNA biosynthetic process"/>
    <property type="evidence" value="ECO:0007669"/>
    <property type="project" value="UniProtKB-KW"/>
</dbReference>
<evidence type="ECO:0000256" key="4">
    <source>
        <dbReference type="ARBA" id="ARBA00022679"/>
    </source>
</evidence>
<comment type="caution">
    <text evidence="12">The sequence shown here is derived from an EMBL/GenBank/DDBJ whole genome shotgun (WGS) entry which is preliminary data.</text>
</comment>
<dbReference type="GO" id="GO:0004797">
    <property type="term" value="F:thymidine kinase activity"/>
    <property type="evidence" value="ECO:0007669"/>
    <property type="project" value="UniProtKB-EC"/>
</dbReference>
<keyword evidence="4 10" id="KW-0808">Transferase</keyword>
<reference evidence="12 13" key="1">
    <citation type="submission" date="2018-11" db="EMBL/GenBank/DDBJ databases">
        <title>Genomes From Bacteria Associated with the Canine Oral Cavity: a Test Case for Automated Genome-Based Taxonomic Assignment.</title>
        <authorList>
            <person name="Coil D.A."/>
            <person name="Jospin G."/>
            <person name="Darling A.E."/>
            <person name="Wallis C."/>
            <person name="Davis I.J."/>
            <person name="Harris S."/>
            <person name="Eisen J.A."/>
            <person name="Holcombe L.J."/>
            <person name="O'Flynn C."/>
        </authorList>
    </citation>
    <scope>NUCLEOTIDE SEQUENCE [LARGE SCALE GENOMIC DNA]</scope>
    <source>
        <strain evidence="12 13">OH2822_COT-296</strain>
    </source>
</reference>
<dbReference type="AlphaFoldDB" id="A0A3P1WWX9"/>
<gene>
    <name evidence="12" type="ORF">EII35_01590</name>
</gene>
<dbReference type="RefSeq" id="WP_125226715.1">
    <property type="nucleotide sequence ID" value="NZ_RQYT01000002.1"/>
</dbReference>
<dbReference type="PANTHER" id="PTHR11441">
    <property type="entry name" value="THYMIDINE KINASE"/>
    <property type="match status" value="1"/>
</dbReference>
<proteinExistence type="inferred from homology"/>
<dbReference type="SUPFAM" id="SSF57716">
    <property type="entry name" value="Glucocorticoid receptor-like (DNA-binding domain)"/>
    <property type="match status" value="1"/>
</dbReference>
<evidence type="ECO:0000256" key="8">
    <source>
        <dbReference type="PIRSR" id="PIRSR035805-1"/>
    </source>
</evidence>
<dbReference type="Pfam" id="PF00265">
    <property type="entry name" value="TK"/>
    <property type="match status" value="1"/>
</dbReference>
<dbReference type="GO" id="GO:0046104">
    <property type="term" value="P:thymidine metabolic process"/>
    <property type="evidence" value="ECO:0007669"/>
    <property type="project" value="TreeGrafter"/>
</dbReference>
<evidence type="ECO:0000256" key="11">
    <source>
        <dbReference type="RuleBase" id="RU004165"/>
    </source>
</evidence>
<dbReference type="Gene3D" id="3.40.50.300">
    <property type="entry name" value="P-loop containing nucleotide triphosphate hydrolases"/>
    <property type="match status" value="1"/>
</dbReference>
<protein>
    <recommendedName>
        <fullName evidence="2 10">Thymidine kinase</fullName>
        <ecNumber evidence="2 10">2.7.1.21</ecNumber>
    </recommendedName>
</protein>
<dbReference type="InterPro" id="IPR001267">
    <property type="entry name" value="Thymidine_kinase"/>
</dbReference>
<evidence type="ECO:0000256" key="9">
    <source>
        <dbReference type="PIRSR" id="PIRSR035805-2"/>
    </source>
</evidence>
<evidence type="ECO:0000256" key="7">
    <source>
        <dbReference type="ARBA" id="ARBA00022840"/>
    </source>
</evidence>
<keyword evidence="7 10" id="KW-0067">ATP-binding</keyword>
<dbReference type="Gene3D" id="3.30.60.20">
    <property type="match status" value="1"/>
</dbReference>
<comment type="similarity">
    <text evidence="1 11">Belongs to the thymidine kinase family.</text>
</comment>
<dbReference type="PANTHER" id="PTHR11441:SF0">
    <property type="entry name" value="THYMIDINE KINASE, CYTOSOLIC"/>
    <property type="match status" value="1"/>
</dbReference>
<evidence type="ECO:0000313" key="13">
    <source>
        <dbReference type="Proteomes" id="UP000280935"/>
    </source>
</evidence>
<organism evidence="12 13">
    <name type="scientific">Arachnia propionica</name>
    <dbReference type="NCBI Taxonomy" id="1750"/>
    <lineage>
        <taxon>Bacteria</taxon>
        <taxon>Bacillati</taxon>
        <taxon>Actinomycetota</taxon>
        <taxon>Actinomycetes</taxon>
        <taxon>Propionibacteriales</taxon>
        <taxon>Propionibacteriaceae</taxon>
        <taxon>Arachnia</taxon>
    </lineage>
</organism>